<evidence type="ECO:0000256" key="1">
    <source>
        <dbReference type="SAM" id="SignalP"/>
    </source>
</evidence>
<protein>
    <submittedName>
        <fullName evidence="2">Putative secreted protein</fullName>
    </submittedName>
</protein>
<dbReference type="AlphaFoldDB" id="A0A6B0UTV8"/>
<organism evidence="2">
    <name type="scientific">Ixodes ricinus</name>
    <name type="common">Common tick</name>
    <name type="synonym">Acarus ricinus</name>
    <dbReference type="NCBI Taxonomy" id="34613"/>
    <lineage>
        <taxon>Eukaryota</taxon>
        <taxon>Metazoa</taxon>
        <taxon>Ecdysozoa</taxon>
        <taxon>Arthropoda</taxon>
        <taxon>Chelicerata</taxon>
        <taxon>Arachnida</taxon>
        <taxon>Acari</taxon>
        <taxon>Parasitiformes</taxon>
        <taxon>Ixodida</taxon>
        <taxon>Ixodoidea</taxon>
        <taxon>Ixodidae</taxon>
        <taxon>Ixodinae</taxon>
        <taxon>Ixodes</taxon>
    </lineage>
</organism>
<sequence length="140" mass="15752">MALYFEYNIFFFLAFTTGVLQHNKWMLGEWGEGKEQSLCPSENAPGSCVLPGQDLPEDDLPNNHLRDIAFADNDLPDNDYLDGDLPGDHFLGGGHAMNLLESFNWDNDSIKDHLLDGDLPDNKVTVCQMANIYLMDDDLQ</sequence>
<proteinExistence type="predicted"/>
<reference evidence="2" key="1">
    <citation type="submission" date="2019-12" db="EMBL/GenBank/DDBJ databases">
        <title>An insight into the sialome of adult female Ixodes ricinus ticks feeding for 6 days.</title>
        <authorList>
            <person name="Perner J."/>
            <person name="Ribeiro J.M.C."/>
        </authorList>
    </citation>
    <scope>NUCLEOTIDE SEQUENCE</scope>
    <source>
        <strain evidence="2">Semi-engorged</strain>
        <tissue evidence="2">Salivary glands</tissue>
    </source>
</reference>
<feature type="chain" id="PRO_5025648448" evidence="1">
    <location>
        <begin position="22"/>
        <end position="140"/>
    </location>
</feature>
<evidence type="ECO:0000313" key="2">
    <source>
        <dbReference type="EMBL" id="MXU92994.1"/>
    </source>
</evidence>
<dbReference type="EMBL" id="GIFC01010911">
    <property type="protein sequence ID" value="MXU92994.1"/>
    <property type="molecule type" value="Transcribed_RNA"/>
</dbReference>
<keyword evidence="1" id="KW-0732">Signal</keyword>
<name>A0A6B0UTV8_IXORI</name>
<accession>A0A6B0UTV8</accession>
<feature type="signal peptide" evidence="1">
    <location>
        <begin position="1"/>
        <end position="21"/>
    </location>
</feature>